<dbReference type="SMR" id="A0A251QUN1"/>
<comment type="subunit">
    <text evidence="4">Monomer.</text>
</comment>
<evidence type="ECO:0000256" key="13">
    <source>
        <dbReference type="PIRSR" id="PIRSR000137-2"/>
    </source>
</evidence>
<keyword evidence="9 14" id="KW-1015">Disulfide bond</keyword>
<keyword evidence="11" id="KW-0456">Lyase</keyword>
<dbReference type="Proteomes" id="UP000006882">
    <property type="component" value="Chromosome G1"/>
</dbReference>
<evidence type="ECO:0000313" key="18">
    <source>
        <dbReference type="Proteomes" id="UP000006882"/>
    </source>
</evidence>
<keyword evidence="7 15" id="KW-0732">Signal</keyword>
<feature type="binding site" evidence="13">
    <location>
        <begin position="527"/>
        <end position="528"/>
    </location>
    <ligand>
        <name>FAD</name>
        <dbReference type="ChEBI" id="CHEBI:57692"/>
    </ligand>
</feature>
<comment type="cofactor">
    <cofactor evidence="2 13">
        <name>FAD</name>
        <dbReference type="ChEBI" id="CHEBI:57692"/>
    </cofactor>
</comment>
<dbReference type="GO" id="GO:0016614">
    <property type="term" value="F:oxidoreductase activity, acting on CH-OH group of donors"/>
    <property type="evidence" value="ECO:0007669"/>
    <property type="project" value="InterPro"/>
</dbReference>
<gene>
    <name evidence="17" type="ORF">PRUPE_1G092700</name>
</gene>
<feature type="chain" id="PRO_5013349757" description="(R)-mandelonitrile lyase" evidence="15">
    <location>
        <begin position="28"/>
        <end position="574"/>
    </location>
</feature>
<evidence type="ECO:0000313" key="17">
    <source>
        <dbReference type="EMBL" id="ONI27532.1"/>
    </source>
</evidence>
<protein>
    <recommendedName>
        <fullName evidence="5">(R)-mandelonitrile lyase</fullName>
        <ecNumber evidence="5">4.1.2.10</ecNumber>
    </recommendedName>
</protein>
<dbReference type="PANTHER" id="PTHR45968:SF23">
    <property type="entry name" value="GLUCOSE-METHANOL-CHOLINE OXIDOREDUCTASE N-TERMINAL DOMAIN-CONTAINING PROTEIN"/>
    <property type="match status" value="1"/>
</dbReference>
<dbReference type="InterPro" id="IPR051871">
    <property type="entry name" value="GMC_Oxidoreductase-Related"/>
</dbReference>
<feature type="disulfide bond" evidence="14">
    <location>
        <begin position="428"/>
        <end position="479"/>
    </location>
</feature>
<dbReference type="EC" id="4.1.2.10" evidence="5"/>
<feature type="binding site" evidence="13">
    <location>
        <position position="245"/>
    </location>
    <ligand>
        <name>FAD</name>
        <dbReference type="ChEBI" id="CHEBI:57692"/>
    </ligand>
</feature>
<comment type="catalytic activity">
    <reaction evidence="1">
        <text>(R)-mandelonitrile = benzaldehyde + hydrogen cyanide</text>
        <dbReference type="Rhea" id="RHEA:18313"/>
        <dbReference type="ChEBI" id="CHEBI:17169"/>
        <dbReference type="ChEBI" id="CHEBI:18407"/>
        <dbReference type="ChEBI" id="CHEBI:18450"/>
        <dbReference type="EC" id="4.1.2.10"/>
    </reaction>
</comment>
<feature type="binding site" evidence="13">
    <location>
        <begin position="64"/>
        <end position="65"/>
    </location>
    <ligand>
        <name>FAD</name>
        <dbReference type="ChEBI" id="CHEBI:57692"/>
    </ligand>
</feature>
<evidence type="ECO:0000256" key="5">
    <source>
        <dbReference type="ARBA" id="ARBA00013074"/>
    </source>
</evidence>
<feature type="signal peptide" evidence="15">
    <location>
        <begin position="1"/>
        <end position="27"/>
    </location>
</feature>
<evidence type="ECO:0000256" key="3">
    <source>
        <dbReference type="ARBA" id="ARBA00010790"/>
    </source>
</evidence>
<keyword evidence="6" id="KW-0285">Flavoprotein</keyword>
<dbReference type="InterPro" id="IPR036188">
    <property type="entry name" value="FAD/NAD-bd_sf"/>
</dbReference>
<evidence type="ECO:0000256" key="12">
    <source>
        <dbReference type="PIRSR" id="PIRSR000137-1"/>
    </source>
</evidence>
<evidence type="ECO:0000259" key="16">
    <source>
        <dbReference type="PROSITE" id="PS00624"/>
    </source>
</evidence>
<feature type="binding site" evidence="13">
    <location>
        <begin position="138"/>
        <end position="141"/>
    </location>
    <ligand>
        <name>FAD</name>
        <dbReference type="ChEBI" id="CHEBI:57692"/>
    </ligand>
</feature>
<dbReference type="PANTHER" id="PTHR45968">
    <property type="entry name" value="OSJNBA0019K04.7 PROTEIN"/>
    <property type="match status" value="1"/>
</dbReference>
<organism evidence="17 18">
    <name type="scientific">Prunus persica</name>
    <name type="common">Peach</name>
    <name type="synonym">Amygdalus persica</name>
    <dbReference type="NCBI Taxonomy" id="3760"/>
    <lineage>
        <taxon>Eukaryota</taxon>
        <taxon>Viridiplantae</taxon>
        <taxon>Streptophyta</taxon>
        <taxon>Embryophyta</taxon>
        <taxon>Tracheophyta</taxon>
        <taxon>Spermatophyta</taxon>
        <taxon>Magnoliopsida</taxon>
        <taxon>eudicotyledons</taxon>
        <taxon>Gunneridae</taxon>
        <taxon>Pentapetalae</taxon>
        <taxon>rosids</taxon>
        <taxon>fabids</taxon>
        <taxon>Rosales</taxon>
        <taxon>Rosaceae</taxon>
        <taxon>Amygdaloideae</taxon>
        <taxon>Amygdaleae</taxon>
        <taxon>Prunus</taxon>
    </lineage>
</organism>
<accession>A0A251QUN1</accession>
<feature type="active site" description="Proton acceptor" evidence="12">
    <location>
        <position position="526"/>
    </location>
</feature>
<dbReference type="Pfam" id="PF00732">
    <property type="entry name" value="GMC_oxred_N"/>
    <property type="match status" value="1"/>
</dbReference>
<keyword evidence="8 13" id="KW-0274">FAD</keyword>
<evidence type="ECO:0000256" key="8">
    <source>
        <dbReference type="ARBA" id="ARBA00022827"/>
    </source>
</evidence>
<reference evidence="17 18" key="1">
    <citation type="journal article" date="2013" name="Nat. Genet.">
        <title>The high-quality draft genome of peach (Prunus persica) identifies unique patterns of genetic diversity, domestication and genome evolution.</title>
        <authorList>
            <consortium name="International Peach Genome Initiative"/>
            <person name="Verde I."/>
            <person name="Abbott A.G."/>
            <person name="Scalabrin S."/>
            <person name="Jung S."/>
            <person name="Shu S."/>
            <person name="Marroni F."/>
            <person name="Zhebentyayeva T."/>
            <person name="Dettori M.T."/>
            <person name="Grimwood J."/>
            <person name="Cattonaro F."/>
            <person name="Zuccolo A."/>
            <person name="Rossini L."/>
            <person name="Jenkins J."/>
            <person name="Vendramin E."/>
            <person name="Meisel L.A."/>
            <person name="Decroocq V."/>
            <person name="Sosinski B."/>
            <person name="Prochnik S."/>
            <person name="Mitros T."/>
            <person name="Policriti A."/>
            <person name="Cipriani G."/>
            <person name="Dondini L."/>
            <person name="Ficklin S."/>
            <person name="Goodstein D.M."/>
            <person name="Xuan P."/>
            <person name="Del Fabbro C."/>
            <person name="Aramini V."/>
            <person name="Copetti D."/>
            <person name="Gonzalez S."/>
            <person name="Horner D.S."/>
            <person name="Falchi R."/>
            <person name="Lucas S."/>
            <person name="Mica E."/>
            <person name="Maldonado J."/>
            <person name="Lazzari B."/>
            <person name="Bielenberg D."/>
            <person name="Pirona R."/>
            <person name="Miculan M."/>
            <person name="Barakat A."/>
            <person name="Testolin R."/>
            <person name="Stella A."/>
            <person name="Tartarini S."/>
            <person name="Tonutti P."/>
            <person name="Arus P."/>
            <person name="Orellana A."/>
            <person name="Wells C."/>
            <person name="Main D."/>
            <person name="Vizzotto G."/>
            <person name="Silva H."/>
            <person name="Salamini F."/>
            <person name="Schmutz J."/>
            <person name="Morgante M."/>
            <person name="Rokhsar D.S."/>
        </authorList>
    </citation>
    <scope>NUCLEOTIDE SEQUENCE [LARGE SCALE GENOMIC DNA]</scope>
    <source>
        <strain evidence="18">cv. Nemared</strain>
    </source>
</reference>
<dbReference type="PROSITE" id="PS00624">
    <property type="entry name" value="GMC_OXRED_2"/>
    <property type="match status" value="1"/>
</dbReference>
<comment type="similarity">
    <text evidence="3">Belongs to the GMC oxidoreductase family.</text>
</comment>
<dbReference type="InterPro" id="IPR007867">
    <property type="entry name" value="GMC_OxRtase_C"/>
</dbReference>
<dbReference type="Pfam" id="PF05199">
    <property type="entry name" value="GMC_oxred_C"/>
    <property type="match status" value="1"/>
</dbReference>
<feature type="binding site" evidence="13">
    <location>
        <position position="516"/>
    </location>
    <ligand>
        <name>FAD</name>
        <dbReference type="ChEBI" id="CHEBI:57692"/>
    </ligand>
</feature>
<dbReference type="InterPro" id="IPR000172">
    <property type="entry name" value="GMC_OxRdtase_N"/>
</dbReference>
<feature type="binding site" evidence="13">
    <location>
        <begin position="83"/>
        <end position="84"/>
    </location>
    <ligand>
        <name>FAD</name>
        <dbReference type="ChEBI" id="CHEBI:57692"/>
    </ligand>
</feature>
<dbReference type="Gramene" id="ONI27532">
    <property type="protein sequence ID" value="ONI27532"/>
    <property type="gene ID" value="PRUPE_1G092700"/>
</dbReference>
<dbReference type="GO" id="GO:0046593">
    <property type="term" value="F:mandelonitrile lyase activity"/>
    <property type="evidence" value="ECO:0007669"/>
    <property type="project" value="UniProtKB-EC"/>
</dbReference>
<evidence type="ECO:0000256" key="11">
    <source>
        <dbReference type="ARBA" id="ARBA00023239"/>
    </source>
</evidence>
<evidence type="ECO:0000256" key="6">
    <source>
        <dbReference type="ARBA" id="ARBA00022630"/>
    </source>
</evidence>
<keyword evidence="18" id="KW-1185">Reference proteome</keyword>
<proteinExistence type="inferred from homology"/>
<dbReference type="SUPFAM" id="SSF51905">
    <property type="entry name" value="FAD/NAD(P)-binding domain"/>
    <property type="match status" value="1"/>
</dbReference>
<dbReference type="EMBL" id="CM007651">
    <property type="protein sequence ID" value="ONI27532.1"/>
    <property type="molecule type" value="Genomic_DNA"/>
</dbReference>
<dbReference type="SUPFAM" id="SSF54373">
    <property type="entry name" value="FAD-linked reductases, C-terminal domain"/>
    <property type="match status" value="1"/>
</dbReference>
<evidence type="ECO:0000256" key="15">
    <source>
        <dbReference type="SAM" id="SignalP"/>
    </source>
</evidence>
<evidence type="ECO:0000256" key="4">
    <source>
        <dbReference type="ARBA" id="ARBA00011245"/>
    </source>
</evidence>
<dbReference type="Gene3D" id="3.50.50.60">
    <property type="entry name" value="FAD/NAD(P)-binding domain"/>
    <property type="match status" value="1"/>
</dbReference>
<sequence>MAKSTMSAVVLVLNLLVLHLQYSEVHSLVNTSSEHDFSYLKFVYNAVDLELEGSYDYIIVGGGTSGCPLAATLSANYSVLVLERGTIATEYPNTLTVNGFAYNLQQQDDGKTPVERFVSEDGIDNVRSRILGGTTIINAGVYARANESFYNDSGVEWDLDLVNEAYEWVEDSIVYKPSNQSWQSITGTAFLEAGVLPDNGFSLVHQAGTRLTGSTFDNNGTRHASDELLNKGDPDNLKVAVEAAVQKIIFLTEASGVTAVGVVYTDSNGTSHRAFVRGKGEVILSAGALGTPQLLLLSGVGPESYLTSLNISVVASHPYVGQNLNDNPRNFINILPPNPIEASTVTVLGIKSDFYQCSLSSLPFDTPPFSLFPTTSYPLPNQTFAHIVSKVPGPLSAGYLTLQSSSNVSVAPNVKFNYYSDPVDLTHCVRGMKNVGVFLSTDALKPYKVEDLPGIDGFNILGTPLPENQTDDAAFEKFCRDTVASYWHYHGGAIVGKVIDGNFRVMGINALRVVDGSTFPSTPASHPQGFYLMLGRYVGTKIVQERSASGEAIQTSTFKPKLMDSRKSALSFAF</sequence>
<dbReference type="Gene3D" id="3.30.410.40">
    <property type="match status" value="1"/>
</dbReference>
<name>A0A251QUN1_PRUPE</name>
<evidence type="ECO:0000256" key="14">
    <source>
        <dbReference type="PIRSR" id="PIRSR000137-3"/>
    </source>
</evidence>
<evidence type="ECO:0000256" key="9">
    <source>
        <dbReference type="ARBA" id="ARBA00023157"/>
    </source>
</evidence>
<feature type="binding site" evidence="13">
    <location>
        <position position="357"/>
    </location>
    <ligand>
        <name>substrate</name>
    </ligand>
</feature>
<feature type="binding site" evidence="13">
    <location>
        <position position="486"/>
    </location>
    <ligand>
        <name>substrate</name>
    </ligand>
</feature>
<dbReference type="GO" id="GO:0050660">
    <property type="term" value="F:flavin adenine dinucleotide binding"/>
    <property type="evidence" value="ECO:0007669"/>
    <property type="project" value="InterPro"/>
</dbReference>
<evidence type="ECO:0000256" key="2">
    <source>
        <dbReference type="ARBA" id="ARBA00001974"/>
    </source>
</evidence>
<feature type="binding site" evidence="13">
    <location>
        <position position="134"/>
    </location>
    <ligand>
        <name>FAD</name>
        <dbReference type="ChEBI" id="CHEBI:57692"/>
    </ligand>
</feature>
<evidence type="ECO:0000256" key="1">
    <source>
        <dbReference type="ARBA" id="ARBA00001147"/>
    </source>
</evidence>
<evidence type="ECO:0000256" key="7">
    <source>
        <dbReference type="ARBA" id="ARBA00022729"/>
    </source>
</evidence>
<dbReference type="InterPro" id="IPR012132">
    <property type="entry name" value="GMC_OxRdtase"/>
</dbReference>
<evidence type="ECO:0000256" key="10">
    <source>
        <dbReference type="ARBA" id="ARBA00023180"/>
    </source>
</evidence>
<feature type="binding site" evidence="13">
    <location>
        <begin position="487"/>
        <end position="488"/>
    </location>
    <ligand>
        <name>FAD</name>
        <dbReference type="ChEBI" id="CHEBI:57692"/>
    </ligand>
</feature>
<dbReference type="PIRSF" id="PIRSF000137">
    <property type="entry name" value="Alcohol_oxidase"/>
    <property type="match status" value="1"/>
</dbReference>
<dbReference type="AlphaFoldDB" id="A0A251QUN1"/>
<dbReference type="STRING" id="3760.A0A251QUN1"/>
<feature type="active site" description="Proton donor" evidence="12">
    <location>
        <position position="488"/>
    </location>
</feature>
<keyword evidence="10" id="KW-0325">Glycoprotein</keyword>
<feature type="domain" description="Glucose-methanol-choline oxidoreductase N-terminal" evidence="16">
    <location>
        <begin position="287"/>
        <end position="301"/>
    </location>
</feature>
<dbReference type="OrthoDB" id="269227at2759"/>